<dbReference type="Proteomes" id="UP001054889">
    <property type="component" value="Unassembled WGS sequence"/>
</dbReference>
<evidence type="ECO:0000256" key="1">
    <source>
        <dbReference type="ARBA" id="ARBA00009431"/>
    </source>
</evidence>
<dbReference type="Gene3D" id="3.40.50.1820">
    <property type="entry name" value="alpha/beta hydrolase"/>
    <property type="match status" value="2"/>
</dbReference>
<reference evidence="2" key="2">
    <citation type="submission" date="2021-12" db="EMBL/GenBank/DDBJ databases">
        <title>Resequencing data analysis of finger millet.</title>
        <authorList>
            <person name="Hatakeyama M."/>
            <person name="Aluri S."/>
            <person name="Balachadran M.T."/>
            <person name="Sivarajan S.R."/>
            <person name="Poveda L."/>
            <person name="Shimizu-Inatsugi R."/>
            <person name="Schlapbach R."/>
            <person name="Sreeman S.M."/>
            <person name="Shimizu K.K."/>
        </authorList>
    </citation>
    <scope>NUCLEOTIDE SEQUENCE</scope>
</reference>
<dbReference type="Pfam" id="PF00450">
    <property type="entry name" value="Peptidase_S10"/>
    <property type="match status" value="2"/>
</dbReference>
<protein>
    <recommendedName>
        <fullName evidence="4">Carboxypeptidase</fullName>
    </recommendedName>
</protein>
<dbReference type="PANTHER" id="PTHR11802:SF204">
    <property type="entry name" value="OS11G0460800 PROTEIN"/>
    <property type="match status" value="1"/>
</dbReference>
<dbReference type="InterPro" id="IPR001563">
    <property type="entry name" value="Peptidase_S10"/>
</dbReference>
<dbReference type="SUPFAM" id="SSF53474">
    <property type="entry name" value="alpha/beta-Hydrolases"/>
    <property type="match status" value="1"/>
</dbReference>
<organism evidence="2 3">
    <name type="scientific">Eleusine coracana subsp. coracana</name>
    <dbReference type="NCBI Taxonomy" id="191504"/>
    <lineage>
        <taxon>Eukaryota</taxon>
        <taxon>Viridiplantae</taxon>
        <taxon>Streptophyta</taxon>
        <taxon>Embryophyta</taxon>
        <taxon>Tracheophyta</taxon>
        <taxon>Spermatophyta</taxon>
        <taxon>Magnoliopsida</taxon>
        <taxon>Liliopsida</taxon>
        <taxon>Poales</taxon>
        <taxon>Poaceae</taxon>
        <taxon>PACMAD clade</taxon>
        <taxon>Chloridoideae</taxon>
        <taxon>Cynodonteae</taxon>
        <taxon>Eleusininae</taxon>
        <taxon>Eleusine</taxon>
    </lineage>
</organism>
<comment type="similarity">
    <text evidence="1">Belongs to the peptidase S10 family.</text>
</comment>
<sequence length="300" mass="33182">MVVGASARFGGGGWRIAEDTAAGKVAMGSARVSTIGEMSRGEGGEGRGMKHMWMEEHPQFVSNSLYIGGESYSGIVVPSLVLEMDKLKRKESFGSLPFNLQGTIGEWKRCNRGIPYNKDIQSTVEHHVRLRKRGYPALIYRSNVGSFKTSTENLSLIDSSTSPGAQTASSTREISAFPTAWFLAVALASSLILEAKSSQSSIGNIDLMIRNMMHDFLTLNYYDMVLTWIIDFIIHIWNIETNFIDLLSSAFITNLSSRYTISYSSNLTFATVKGAGHTTPEYKPKECLEMFSRWISGTPL</sequence>
<dbReference type="GO" id="GO:0019748">
    <property type="term" value="P:secondary metabolic process"/>
    <property type="evidence" value="ECO:0007669"/>
    <property type="project" value="TreeGrafter"/>
</dbReference>
<dbReference type="GO" id="GO:0006508">
    <property type="term" value="P:proteolysis"/>
    <property type="evidence" value="ECO:0007669"/>
    <property type="project" value="InterPro"/>
</dbReference>
<dbReference type="EMBL" id="BQKI01000013">
    <property type="protein sequence ID" value="GJN06775.1"/>
    <property type="molecule type" value="Genomic_DNA"/>
</dbReference>
<accession>A0AAV5D9R4</accession>
<evidence type="ECO:0000313" key="3">
    <source>
        <dbReference type="Proteomes" id="UP001054889"/>
    </source>
</evidence>
<evidence type="ECO:0008006" key="4">
    <source>
        <dbReference type="Google" id="ProtNLM"/>
    </source>
</evidence>
<dbReference type="GO" id="GO:0004185">
    <property type="term" value="F:serine-type carboxypeptidase activity"/>
    <property type="evidence" value="ECO:0007669"/>
    <property type="project" value="InterPro"/>
</dbReference>
<dbReference type="PANTHER" id="PTHR11802">
    <property type="entry name" value="SERINE PROTEASE FAMILY S10 SERINE CARBOXYPEPTIDASE"/>
    <property type="match status" value="1"/>
</dbReference>
<dbReference type="GO" id="GO:0016747">
    <property type="term" value="F:acyltransferase activity, transferring groups other than amino-acyl groups"/>
    <property type="evidence" value="ECO:0007669"/>
    <property type="project" value="TreeGrafter"/>
</dbReference>
<reference evidence="2" key="1">
    <citation type="journal article" date="2018" name="DNA Res.">
        <title>Multiple hybrid de novo genome assembly of finger millet, an orphan allotetraploid crop.</title>
        <authorList>
            <person name="Hatakeyama M."/>
            <person name="Aluri S."/>
            <person name="Balachadran M.T."/>
            <person name="Sivarajan S.R."/>
            <person name="Patrignani A."/>
            <person name="Gruter S."/>
            <person name="Poveda L."/>
            <person name="Shimizu-Inatsugi R."/>
            <person name="Baeten J."/>
            <person name="Francoijs K.J."/>
            <person name="Nataraja K.N."/>
            <person name="Reddy Y.A.N."/>
            <person name="Phadnis S."/>
            <person name="Ravikumar R.L."/>
            <person name="Schlapbach R."/>
            <person name="Sreeman S.M."/>
            <person name="Shimizu K.K."/>
        </authorList>
    </citation>
    <scope>NUCLEOTIDE SEQUENCE</scope>
</reference>
<keyword evidence="3" id="KW-1185">Reference proteome</keyword>
<gene>
    <name evidence="2" type="primary">ga24532</name>
    <name evidence="2" type="ORF">PR202_ga24532</name>
</gene>
<dbReference type="InterPro" id="IPR029058">
    <property type="entry name" value="AB_hydrolase_fold"/>
</dbReference>
<comment type="caution">
    <text evidence="2">The sequence shown here is derived from an EMBL/GenBank/DDBJ whole genome shotgun (WGS) entry which is preliminary data.</text>
</comment>
<dbReference type="PRINTS" id="PR00724">
    <property type="entry name" value="CRBOXYPTASEC"/>
</dbReference>
<name>A0AAV5D9R4_ELECO</name>
<dbReference type="AlphaFoldDB" id="A0AAV5D9R4"/>
<evidence type="ECO:0000313" key="2">
    <source>
        <dbReference type="EMBL" id="GJN06775.1"/>
    </source>
</evidence>
<proteinExistence type="inferred from homology"/>